<dbReference type="InterPro" id="IPR023753">
    <property type="entry name" value="FAD/NAD-binding_dom"/>
</dbReference>
<dbReference type="InterPro" id="IPR028202">
    <property type="entry name" value="Reductase_C"/>
</dbReference>
<protein>
    <submittedName>
        <fullName evidence="8">Pyridine nucleotide-disulfide oxidoreductase</fullName>
    </submittedName>
</protein>
<dbReference type="AlphaFoldDB" id="A0A3A4K7T6"/>
<dbReference type="PANTHER" id="PTHR43557:SF2">
    <property type="entry name" value="RIESKE DOMAIN-CONTAINING PROTEIN-RELATED"/>
    <property type="match status" value="1"/>
</dbReference>
<reference evidence="8 9" key="1">
    <citation type="submission" date="2018-09" db="EMBL/GenBank/DDBJ databases">
        <title>YIM PH21274 draft genome.</title>
        <authorList>
            <person name="Miao C."/>
        </authorList>
    </citation>
    <scope>NUCLEOTIDE SEQUENCE [LARGE SCALE GENOMIC DNA]</scope>
    <source>
        <strain evidence="8 9">YIM PH 21724</strain>
    </source>
</reference>
<keyword evidence="9" id="KW-1185">Reference proteome</keyword>
<organism evidence="8 9">
    <name type="scientific">Nocardia panacis</name>
    <dbReference type="NCBI Taxonomy" id="2340916"/>
    <lineage>
        <taxon>Bacteria</taxon>
        <taxon>Bacillati</taxon>
        <taxon>Actinomycetota</taxon>
        <taxon>Actinomycetes</taxon>
        <taxon>Mycobacteriales</taxon>
        <taxon>Nocardiaceae</taxon>
        <taxon>Nocardia</taxon>
    </lineage>
</organism>
<gene>
    <name evidence="8" type="ORF">D5S18_26505</name>
</gene>
<dbReference type="SUPFAM" id="SSF55424">
    <property type="entry name" value="FAD/NAD-linked reductases, dimerisation (C-terminal) domain"/>
    <property type="match status" value="1"/>
</dbReference>
<dbReference type="Pfam" id="PF14759">
    <property type="entry name" value="Reductase_C"/>
    <property type="match status" value="1"/>
</dbReference>
<evidence type="ECO:0000256" key="5">
    <source>
        <dbReference type="SAM" id="MobiDB-lite"/>
    </source>
</evidence>
<keyword evidence="2" id="KW-0285">Flavoprotein</keyword>
<sequence length="434" mass="46445">MSANRTAAPMVIVGAGHAGVQVASSLRERGFADPIVLIDAQARTPYQRPPLSKEYLNGAAPDPAPLRHRQFYDSNNIQLRPVQATRIDPHARIVGLDSGEQLEYRYLVLATGAGNRVLDVPGADAPRVRYLRTLDDARALRENLATATDIVVIGAGFIGLEAAAAARKSGCRVRVVDTADRVMARAVSPATSSRMMRVHSREGVIFHLGRSVRELLGTGPLKVRLDDGTTLPADLVIVGVGVTPATQLAQDAGLTIENGVSVNEFLQTSDPDIFAIGDCASFPDPRATTRTRLESVQNAVDQGKFVAGHILGDRAAYHALPWFWTHQYSTKLQIAGHLSRSDESLQLGEPEAFSILHFQAGSLVAVESFNRPGDHVAARRILAGAEAPTSAQARADGFSLKLYAQSMIAGGRPETQYQSAGSAPRIDADGVQAR</sequence>
<keyword evidence="4" id="KW-0560">Oxidoreductase</keyword>
<feature type="domain" description="Reductase C-terminal" evidence="7">
    <location>
        <begin position="322"/>
        <end position="401"/>
    </location>
</feature>
<dbReference type="InterPro" id="IPR016156">
    <property type="entry name" value="FAD/NAD-linked_Rdtase_dimer_sf"/>
</dbReference>
<evidence type="ECO:0000259" key="7">
    <source>
        <dbReference type="Pfam" id="PF14759"/>
    </source>
</evidence>
<feature type="region of interest" description="Disordered" evidence="5">
    <location>
        <begin position="414"/>
        <end position="434"/>
    </location>
</feature>
<dbReference type="InterPro" id="IPR036188">
    <property type="entry name" value="FAD/NAD-bd_sf"/>
</dbReference>
<dbReference type="GO" id="GO:0005737">
    <property type="term" value="C:cytoplasm"/>
    <property type="evidence" value="ECO:0007669"/>
    <property type="project" value="TreeGrafter"/>
</dbReference>
<dbReference type="PRINTS" id="PR00411">
    <property type="entry name" value="PNDRDTASEI"/>
</dbReference>
<keyword evidence="3" id="KW-0274">FAD</keyword>
<dbReference type="SUPFAM" id="SSF51905">
    <property type="entry name" value="FAD/NAD(P)-binding domain"/>
    <property type="match status" value="1"/>
</dbReference>
<comment type="cofactor">
    <cofactor evidence="1">
        <name>FAD</name>
        <dbReference type="ChEBI" id="CHEBI:57692"/>
    </cofactor>
</comment>
<evidence type="ECO:0000313" key="9">
    <source>
        <dbReference type="Proteomes" id="UP000266677"/>
    </source>
</evidence>
<dbReference type="EMBL" id="QZFU01000036">
    <property type="protein sequence ID" value="RJO70757.1"/>
    <property type="molecule type" value="Genomic_DNA"/>
</dbReference>
<dbReference type="PANTHER" id="PTHR43557">
    <property type="entry name" value="APOPTOSIS-INDUCING FACTOR 1"/>
    <property type="match status" value="1"/>
</dbReference>
<dbReference type="Gene3D" id="3.30.390.30">
    <property type="match status" value="1"/>
</dbReference>
<comment type="caution">
    <text evidence="8">The sequence shown here is derived from an EMBL/GenBank/DDBJ whole genome shotgun (WGS) entry which is preliminary data.</text>
</comment>
<evidence type="ECO:0000313" key="8">
    <source>
        <dbReference type="EMBL" id="RJO70757.1"/>
    </source>
</evidence>
<dbReference type="Proteomes" id="UP000266677">
    <property type="component" value="Unassembled WGS sequence"/>
</dbReference>
<accession>A0A3A4K7T6</accession>
<evidence type="ECO:0000256" key="3">
    <source>
        <dbReference type="ARBA" id="ARBA00022827"/>
    </source>
</evidence>
<dbReference type="OrthoDB" id="3568330at2"/>
<evidence type="ECO:0000256" key="2">
    <source>
        <dbReference type="ARBA" id="ARBA00022630"/>
    </source>
</evidence>
<name>A0A3A4K7T6_9NOCA</name>
<dbReference type="Pfam" id="PF07992">
    <property type="entry name" value="Pyr_redox_2"/>
    <property type="match status" value="1"/>
</dbReference>
<dbReference type="InterPro" id="IPR050446">
    <property type="entry name" value="FAD-oxidoreductase/Apoptosis"/>
</dbReference>
<dbReference type="Gene3D" id="3.50.50.60">
    <property type="entry name" value="FAD/NAD(P)-binding domain"/>
    <property type="match status" value="2"/>
</dbReference>
<evidence type="ECO:0000256" key="4">
    <source>
        <dbReference type="ARBA" id="ARBA00023002"/>
    </source>
</evidence>
<evidence type="ECO:0000256" key="1">
    <source>
        <dbReference type="ARBA" id="ARBA00001974"/>
    </source>
</evidence>
<dbReference type="GO" id="GO:0016651">
    <property type="term" value="F:oxidoreductase activity, acting on NAD(P)H"/>
    <property type="evidence" value="ECO:0007669"/>
    <property type="project" value="TreeGrafter"/>
</dbReference>
<dbReference type="RefSeq" id="WP_120043814.1">
    <property type="nucleotide sequence ID" value="NZ_QZFU01000036.1"/>
</dbReference>
<evidence type="ECO:0000259" key="6">
    <source>
        <dbReference type="Pfam" id="PF07992"/>
    </source>
</evidence>
<feature type="domain" description="FAD/NAD(P)-binding" evidence="6">
    <location>
        <begin position="10"/>
        <end position="303"/>
    </location>
</feature>
<dbReference type="PRINTS" id="PR00368">
    <property type="entry name" value="FADPNR"/>
</dbReference>
<proteinExistence type="predicted"/>